<dbReference type="InterPro" id="IPR046730">
    <property type="entry name" value="DUF6622"/>
</dbReference>
<feature type="transmembrane region" description="Helical" evidence="1">
    <location>
        <begin position="12"/>
        <end position="29"/>
    </location>
</feature>
<evidence type="ECO:0000313" key="2">
    <source>
        <dbReference type="EMBL" id="AJG20769.1"/>
    </source>
</evidence>
<protein>
    <submittedName>
        <fullName evidence="2">Na+/H+ antiporter</fullName>
    </submittedName>
</protein>
<dbReference type="KEGG" id="cbw:RR42_m3402"/>
<feature type="transmembrane region" description="Helical" evidence="1">
    <location>
        <begin position="131"/>
        <end position="154"/>
    </location>
</feature>
<dbReference type="STRING" id="68895.RR42_m3402"/>
<keyword evidence="1" id="KW-0812">Transmembrane</keyword>
<evidence type="ECO:0000313" key="3">
    <source>
        <dbReference type="Proteomes" id="UP000031843"/>
    </source>
</evidence>
<dbReference type="OrthoDB" id="3034721at2"/>
<dbReference type="Pfam" id="PF20327">
    <property type="entry name" value="DUF6622"/>
    <property type="match status" value="1"/>
</dbReference>
<gene>
    <name evidence="2" type="ORF">RR42_m3402</name>
</gene>
<sequence>MLTGILLHTPRWVWILLASLIALGFAQAVPRRMTPARATAVPVAMAVVSLGGVMSTFSAFSAQPLALLGWGVGAAAALALAHTVGAWNGIRWLEADRRLLVPASWVPLSLILCLFITRYGVSVAMAVNPGLLWHAGVAMPIGFIYGAVSGIFLSRSLVTWRLTRQAMLDSVPG</sequence>
<feature type="transmembrane region" description="Helical" evidence="1">
    <location>
        <begin position="99"/>
        <end position="119"/>
    </location>
</feature>
<keyword evidence="1" id="KW-0472">Membrane</keyword>
<keyword evidence="3" id="KW-1185">Reference proteome</keyword>
<keyword evidence="1" id="KW-1133">Transmembrane helix</keyword>
<dbReference type="Proteomes" id="UP000031843">
    <property type="component" value="Chromosome main"/>
</dbReference>
<feature type="transmembrane region" description="Helical" evidence="1">
    <location>
        <begin position="41"/>
        <end position="61"/>
    </location>
</feature>
<dbReference type="AlphaFoldDB" id="A0A0C4YFL7"/>
<feature type="transmembrane region" description="Helical" evidence="1">
    <location>
        <begin position="67"/>
        <end position="87"/>
    </location>
</feature>
<evidence type="ECO:0000256" key="1">
    <source>
        <dbReference type="SAM" id="Phobius"/>
    </source>
</evidence>
<reference evidence="2 3" key="1">
    <citation type="journal article" date="2015" name="Genome Announc.">
        <title>Complete Genome Sequence of Cupriavidus basilensis 4G11, Isolated from the Oak Ridge Field Research Center Site.</title>
        <authorList>
            <person name="Ray J."/>
            <person name="Waters R.J."/>
            <person name="Skerker J.M."/>
            <person name="Kuehl J.V."/>
            <person name="Price M.N."/>
            <person name="Huang J."/>
            <person name="Chakraborty R."/>
            <person name="Arkin A.P."/>
            <person name="Deutschbauer A."/>
        </authorList>
    </citation>
    <scope>NUCLEOTIDE SEQUENCE [LARGE SCALE GENOMIC DNA]</scope>
    <source>
        <strain evidence="2">4G11</strain>
    </source>
</reference>
<accession>A0A0C4YFL7</accession>
<dbReference type="RefSeq" id="WP_043349149.1">
    <property type="nucleotide sequence ID" value="NZ_CP010536.1"/>
</dbReference>
<organism evidence="2 3">
    <name type="scientific">Cupriavidus basilensis</name>
    <dbReference type="NCBI Taxonomy" id="68895"/>
    <lineage>
        <taxon>Bacteria</taxon>
        <taxon>Pseudomonadati</taxon>
        <taxon>Pseudomonadota</taxon>
        <taxon>Betaproteobacteria</taxon>
        <taxon>Burkholderiales</taxon>
        <taxon>Burkholderiaceae</taxon>
        <taxon>Cupriavidus</taxon>
    </lineage>
</organism>
<dbReference type="EMBL" id="CP010536">
    <property type="protein sequence ID" value="AJG20769.1"/>
    <property type="molecule type" value="Genomic_DNA"/>
</dbReference>
<name>A0A0C4YFL7_9BURK</name>
<proteinExistence type="predicted"/>